<protein>
    <recommendedName>
        <fullName evidence="3">DUF1482 domain-containing protein</fullName>
    </recommendedName>
</protein>
<dbReference type="AlphaFoldDB" id="A0A0H3H9T2"/>
<dbReference type="RefSeq" id="WP_014228880.1">
    <property type="nucleotide sequence ID" value="NC_016612.1"/>
</dbReference>
<name>A0A0H3H9T2_KLEM8</name>
<accession>A0A0H3H9T2</accession>
<dbReference type="Pfam" id="PF07358">
    <property type="entry name" value="DUF1482"/>
    <property type="match status" value="1"/>
</dbReference>
<proteinExistence type="predicted"/>
<gene>
    <name evidence="1" type="ordered locus">KOX_17585</name>
</gene>
<dbReference type="KEGG" id="kox:KOX_17585"/>
<evidence type="ECO:0008006" key="3">
    <source>
        <dbReference type="Google" id="ProtNLM"/>
    </source>
</evidence>
<dbReference type="InterPro" id="IPR009954">
    <property type="entry name" value="DUF1482"/>
</dbReference>
<organism evidence="1 2">
    <name type="scientific">Klebsiella michiganensis (strain ATCC 8724 / DSM 4798 / JCM 20051 / NBRC 3318 / NRRL B-199 / KCTC 1686 / BUCSAV 143 / CCM 1901)</name>
    <dbReference type="NCBI Taxonomy" id="1006551"/>
    <lineage>
        <taxon>Bacteria</taxon>
        <taxon>Pseudomonadati</taxon>
        <taxon>Pseudomonadota</taxon>
        <taxon>Gammaproteobacteria</taxon>
        <taxon>Enterobacterales</taxon>
        <taxon>Enterobacteriaceae</taxon>
        <taxon>Klebsiella/Raoultella group</taxon>
        <taxon>Klebsiella</taxon>
    </lineage>
</organism>
<evidence type="ECO:0000313" key="2">
    <source>
        <dbReference type="Proteomes" id="UP000007843"/>
    </source>
</evidence>
<dbReference type="EMBL" id="CP003218">
    <property type="protein sequence ID" value="AEX05239.1"/>
    <property type="molecule type" value="Genomic_DNA"/>
</dbReference>
<dbReference type="Proteomes" id="UP000007843">
    <property type="component" value="Chromosome"/>
</dbReference>
<reference evidence="1 2" key="1">
    <citation type="journal article" date="2012" name="J. Bacteriol.">
        <title>Complete genome sequence of Klebsiella oxytoca KCTC 1686, used in production of 2,3-butanediol.</title>
        <authorList>
            <person name="Shin S.H."/>
            <person name="Kim S."/>
            <person name="Kim J.Y."/>
            <person name="Lee S."/>
            <person name="Um Y."/>
            <person name="Oh M.K."/>
            <person name="Kim Y.R."/>
            <person name="Lee J."/>
            <person name="Yang K.S."/>
        </authorList>
    </citation>
    <scope>NUCLEOTIDE SEQUENCE [LARGE SCALE GENOMIC DNA]</scope>
    <source>
        <strain evidence="2">ATCC 8724 / DSM 4798 / JCM 20051 / NBRC 3318 / NRRL B-199 / KCTC 1686</strain>
    </source>
</reference>
<dbReference type="HOGENOM" id="CLU_192090_0_0_6"/>
<evidence type="ECO:0000313" key="1">
    <source>
        <dbReference type="EMBL" id="AEX05239.1"/>
    </source>
</evidence>
<sequence>MNTLFALVISVCALTGECSDVLNGVYPSEASCNSNADEQKVQGQCLPYRNAQNMADDQQPAVSF</sequence>